<organism evidence="2 3">
    <name type="scientific">Xanthomonas dyei</name>
    <dbReference type="NCBI Taxonomy" id="743699"/>
    <lineage>
        <taxon>Bacteria</taxon>
        <taxon>Pseudomonadati</taxon>
        <taxon>Pseudomonadota</taxon>
        <taxon>Gammaproteobacteria</taxon>
        <taxon>Lysobacterales</taxon>
        <taxon>Lysobacteraceae</taxon>
        <taxon>Xanthomonas</taxon>
    </lineage>
</organism>
<protein>
    <submittedName>
        <fullName evidence="2">Uncharacterized protein</fullName>
    </submittedName>
</protein>
<dbReference type="RefSeq" id="WP_316686210.1">
    <property type="nucleotide sequence ID" value="NZ_CP103837.1"/>
</dbReference>
<keyword evidence="1" id="KW-0472">Membrane</keyword>
<sequence>MPDLTRITELYGIPLTAQNDGQTVVAGEGFCFLPSGRRIMSAGATQLIPAAQAIGWLHAYGYEVSNNTLGLELSATAPDTVYRGTARTKTGDVTRRYLGSGRIEAIGKLRGGRHVSVGTRGNYILLDYSTTSFQTPPMALNLAITLLATPTQQAIDLTPFIPPTASVVELKVSNLSNLTTYIGRPAMGALSRNNRAIDVAPNNNLTFRLRLDSDQAMTMLASTTGLLGGVVSLAAGNVVVEVVGYFFDR</sequence>
<proteinExistence type="predicted"/>
<keyword evidence="1" id="KW-1133">Transmembrane helix</keyword>
<gene>
    <name evidence="2" type="ORF">NYR99_13070</name>
</gene>
<keyword evidence="1" id="KW-0812">Transmembrane</keyword>
<feature type="transmembrane region" description="Helical" evidence="1">
    <location>
        <begin position="226"/>
        <end position="247"/>
    </location>
</feature>
<dbReference type="EMBL" id="CP103840">
    <property type="protein sequence ID" value="WOB24730.1"/>
    <property type="molecule type" value="Genomic_DNA"/>
</dbReference>
<reference evidence="2 3" key="1">
    <citation type="submission" date="2022-08" db="EMBL/GenBank/DDBJ databases">
        <title>Whole genome sequencing-based tracing of a 2022 introduction and outbreak of Xanthomonas hortorum pv. pelargonii.</title>
        <authorList>
            <person name="Iruegas-Bocardo F."/>
            <person name="Weisberg A.K."/>
            <person name="Riutta E.R."/>
            <person name="Kilday K."/>
            <person name="Bonkowski J.C."/>
            <person name="Creswell T."/>
            <person name="Daughtrey M.L."/>
            <person name="Rane K."/>
            <person name="Grunwald N.J."/>
            <person name="Chang J.H."/>
            <person name="Putnam M.L."/>
        </authorList>
    </citation>
    <scope>NUCLEOTIDE SEQUENCE [LARGE SCALE GENOMIC DNA]</scope>
    <source>
        <strain evidence="2 3">22-325</strain>
    </source>
</reference>
<keyword evidence="3" id="KW-1185">Reference proteome</keyword>
<dbReference type="GeneID" id="95584822"/>
<evidence type="ECO:0000313" key="2">
    <source>
        <dbReference type="EMBL" id="WOB24730.1"/>
    </source>
</evidence>
<name>A0ABZ0D3D8_9XANT</name>
<evidence type="ECO:0000256" key="1">
    <source>
        <dbReference type="SAM" id="Phobius"/>
    </source>
</evidence>
<accession>A0ABZ0D3D8</accession>
<dbReference type="Proteomes" id="UP001304534">
    <property type="component" value="Chromosome"/>
</dbReference>
<evidence type="ECO:0000313" key="3">
    <source>
        <dbReference type="Proteomes" id="UP001304534"/>
    </source>
</evidence>